<evidence type="ECO:0000256" key="5">
    <source>
        <dbReference type="ARBA" id="ARBA00023136"/>
    </source>
</evidence>
<dbReference type="NCBIfam" id="TIGR03718">
    <property type="entry name" value="R_switched_Alx"/>
    <property type="match status" value="1"/>
</dbReference>
<evidence type="ECO:0000256" key="4">
    <source>
        <dbReference type="ARBA" id="ARBA00022989"/>
    </source>
</evidence>
<protein>
    <submittedName>
        <fullName evidence="7">Tellurite resistance protein TerC</fullName>
    </submittedName>
</protein>
<gene>
    <name evidence="7" type="ORF">SAMN05661099_1861</name>
</gene>
<evidence type="ECO:0000313" key="8">
    <source>
        <dbReference type="Proteomes" id="UP000189981"/>
    </source>
</evidence>
<keyword evidence="5 6" id="KW-0472">Membrane</keyword>
<feature type="transmembrane region" description="Helical" evidence="6">
    <location>
        <begin position="325"/>
        <end position="342"/>
    </location>
</feature>
<dbReference type="PANTHER" id="PTHR30238">
    <property type="entry name" value="MEMBRANE BOUND PREDICTED REDOX MODULATOR"/>
    <property type="match status" value="1"/>
</dbReference>
<keyword evidence="8" id="KW-1185">Reference proteome</keyword>
<feature type="transmembrane region" description="Helical" evidence="6">
    <location>
        <begin position="233"/>
        <end position="257"/>
    </location>
</feature>
<feature type="transmembrane region" description="Helical" evidence="6">
    <location>
        <begin position="263"/>
        <end position="284"/>
    </location>
</feature>
<evidence type="ECO:0000256" key="6">
    <source>
        <dbReference type="SAM" id="Phobius"/>
    </source>
</evidence>
<evidence type="ECO:0000256" key="3">
    <source>
        <dbReference type="ARBA" id="ARBA00022692"/>
    </source>
</evidence>
<dbReference type="Pfam" id="PF03741">
    <property type="entry name" value="TerC"/>
    <property type="match status" value="1"/>
</dbReference>
<dbReference type="OrthoDB" id="9783692at2"/>
<dbReference type="InterPro" id="IPR022369">
    <property type="entry name" value="Integral_membrane_TerC_rswitch"/>
</dbReference>
<evidence type="ECO:0000256" key="2">
    <source>
        <dbReference type="ARBA" id="ARBA00007511"/>
    </source>
</evidence>
<dbReference type="Proteomes" id="UP000189981">
    <property type="component" value="Unassembled WGS sequence"/>
</dbReference>
<proteinExistence type="inferred from homology"/>
<comment type="subcellular location">
    <subcellularLocation>
        <location evidence="1">Membrane</location>
        <topology evidence="1">Multi-pass membrane protein</topology>
    </subcellularLocation>
</comment>
<feature type="transmembrane region" description="Helical" evidence="6">
    <location>
        <begin position="38"/>
        <end position="56"/>
    </location>
</feature>
<dbReference type="AlphaFoldDB" id="A0A1T5CU00"/>
<dbReference type="EMBL" id="FUYR01000002">
    <property type="protein sequence ID" value="SKB62791.1"/>
    <property type="molecule type" value="Genomic_DNA"/>
</dbReference>
<dbReference type="STRING" id="572036.SAMN05661099_1861"/>
<dbReference type="GO" id="GO:0016020">
    <property type="term" value="C:membrane"/>
    <property type="evidence" value="ECO:0007669"/>
    <property type="project" value="UniProtKB-SubCell"/>
</dbReference>
<feature type="transmembrane region" description="Helical" evidence="6">
    <location>
        <begin position="140"/>
        <end position="162"/>
    </location>
</feature>
<accession>A0A1T5CU00</accession>
<sequence>MSNETIFFGSFLLFIILMLSIDLGVFNKTDKKVGMKEAAVMSFIWVTFAIGFYFILLSEGEVLHDINNYPQLQEVTKKHLHNITLIPGNYAESLAHYKQNLALEFLTGYVIEYALSVDNIFVMVLIFSAFKVNEKYYHRVLFWGIIGAVIMRFLFIFVGSTLINEFGWILYVFGAFLIYTGIMMFINRSEEETIDTENHKVVRFASRYFSVHPEYVGNRFFVKIDGKKMITPLFIVLLIVEFTDLIFAVDSIPAIFAVTKDPYIVFFSNIFAILGLRSMFFLLVNVIHKFHYLKTGLSFLLVFIGVKMLGHHWLSEWGFKTSHSLFIILFILTASIVASLAFPKKKER</sequence>
<comment type="similarity">
    <text evidence="2">Belongs to the TerC family.</text>
</comment>
<feature type="transmembrane region" description="Helical" evidence="6">
    <location>
        <begin position="296"/>
        <end position="313"/>
    </location>
</feature>
<feature type="transmembrane region" description="Helical" evidence="6">
    <location>
        <begin position="106"/>
        <end position="128"/>
    </location>
</feature>
<feature type="transmembrane region" description="Helical" evidence="6">
    <location>
        <begin position="168"/>
        <end position="186"/>
    </location>
</feature>
<keyword evidence="4 6" id="KW-1133">Transmembrane helix</keyword>
<name>A0A1T5CU00_9SPHI</name>
<reference evidence="8" key="1">
    <citation type="submission" date="2017-02" db="EMBL/GenBank/DDBJ databases">
        <authorList>
            <person name="Varghese N."/>
            <person name="Submissions S."/>
        </authorList>
    </citation>
    <scope>NUCLEOTIDE SEQUENCE [LARGE SCALE GENOMIC DNA]</scope>
    <source>
        <strain evidence="8">DSM 22385</strain>
    </source>
</reference>
<organism evidence="7 8">
    <name type="scientific">Daejeonella lutea</name>
    <dbReference type="NCBI Taxonomy" id="572036"/>
    <lineage>
        <taxon>Bacteria</taxon>
        <taxon>Pseudomonadati</taxon>
        <taxon>Bacteroidota</taxon>
        <taxon>Sphingobacteriia</taxon>
        <taxon>Sphingobacteriales</taxon>
        <taxon>Sphingobacteriaceae</taxon>
        <taxon>Daejeonella</taxon>
    </lineage>
</organism>
<evidence type="ECO:0000313" key="7">
    <source>
        <dbReference type="EMBL" id="SKB62791.1"/>
    </source>
</evidence>
<dbReference type="RefSeq" id="WP_079702418.1">
    <property type="nucleotide sequence ID" value="NZ_FUYR01000002.1"/>
</dbReference>
<feature type="transmembrane region" description="Helical" evidence="6">
    <location>
        <begin position="6"/>
        <end position="26"/>
    </location>
</feature>
<evidence type="ECO:0000256" key="1">
    <source>
        <dbReference type="ARBA" id="ARBA00004141"/>
    </source>
</evidence>
<dbReference type="PANTHER" id="PTHR30238:SF0">
    <property type="entry name" value="THYLAKOID MEMBRANE PROTEIN TERC, CHLOROPLASTIC"/>
    <property type="match status" value="1"/>
</dbReference>
<dbReference type="InterPro" id="IPR005496">
    <property type="entry name" value="Integral_membrane_TerC"/>
</dbReference>
<keyword evidence="3 6" id="KW-0812">Transmembrane</keyword>